<evidence type="ECO:0000313" key="2">
    <source>
        <dbReference type="Proteomes" id="UP000298493"/>
    </source>
</evidence>
<name>A0A4Z1P246_9PEZI</name>
<dbReference type="EMBL" id="SNSC02000009">
    <property type="protein sequence ID" value="TID21810.1"/>
    <property type="molecule type" value="Genomic_DNA"/>
</dbReference>
<dbReference type="AlphaFoldDB" id="A0A4Z1P246"/>
<accession>A0A4Z1P246</accession>
<proteinExistence type="predicted"/>
<gene>
    <name evidence="1" type="ORF">E6O75_ATG05205</name>
</gene>
<organism evidence="1 2">
    <name type="scientific">Venturia nashicola</name>
    <dbReference type="NCBI Taxonomy" id="86259"/>
    <lineage>
        <taxon>Eukaryota</taxon>
        <taxon>Fungi</taxon>
        <taxon>Dikarya</taxon>
        <taxon>Ascomycota</taxon>
        <taxon>Pezizomycotina</taxon>
        <taxon>Dothideomycetes</taxon>
        <taxon>Pleosporomycetidae</taxon>
        <taxon>Venturiales</taxon>
        <taxon>Venturiaceae</taxon>
        <taxon>Venturia</taxon>
    </lineage>
</organism>
<comment type="caution">
    <text evidence="1">The sequence shown here is derived from an EMBL/GenBank/DDBJ whole genome shotgun (WGS) entry which is preliminary data.</text>
</comment>
<keyword evidence="2" id="KW-1185">Reference proteome</keyword>
<sequence>MQEVNRLRDSLTAETYKVLERDESIRGKDRRVLDLEGQVKFTHDQLEKEKDMHTKTRKNMQSSVNSQVLNIPLALNALPCPWI</sequence>
<protein>
    <submittedName>
        <fullName evidence="1">Uncharacterized protein</fullName>
    </submittedName>
</protein>
<dbReference type="Proteomes" id="UP000298493">
    <property type="component" value="Unassembled WGS sequence"/>
</dbReference>
<evidence type="ECO:0000313" key="1">
    <source>
        <dbReference type="EMBL" id="TID21810.1"/>
    </source>
</evidence>
<reference evidence="1 2" key="1">
    <citation type="submission" date="2019-04" db="EMBL/GenBank/DDBJ databases">
        <title>High contiguity whole genome sequence and gene annotation resource for two Venturia nashicola isolates.</title>
        <authorList>
            <person name="Prokchorchik M."/>
            <person name="Won K."/>
            <person name="Lee Y."/>
            <person name="Choi E.D."/>
            <person name="Segonzac C."/>
            <person name="Sohn K.H."/>
        </authorList>
    </citation>
    <scope>NUCLEOTIDE SEQUENCE [LARGE SCALE GENOMIC DNA]</scope>
    <source>
        <strain evidence="1 2">PRI2</strain>
    </source>
</reference>